<proteinExistence type="inferred from homology"/>
<keyword evidence="2" id="KW-0732">Signal</keyword>
<protein>
    <submittedName>
        <fullName evidence="3">Uncharacterized protein</fullName>
    </submittedName>
</protein>
<evidence type="ECO:0000256" key="1">
    <source>
        <dbReference type="ARBA" id="ARBA00008325"/>
    </source>
</evidence>
<gene>
    <name evidence="3" type="ORF">LTR09_005020</name>
</gene>
<keyword evidence="4" id="KW-1185">Reference proteome</keyword>
<evidence type="ECO:0000256" key="2">
    <source>
        <dbReference type="ARBA" id="ARBA00022729"/>
    </source>
</evidence>
<reference evidence="3" key="1">
    <citation type="submission" date="2023-04" db="EMBL/GenBank/DDBJ databases">
        <title>Black Yeasts Isolated from many extreme environments.</title>
        <authorList>
            <person name="Coleine C."/>
            <person name="Stajich J.E."/>
            <person name="Selbmann L."/>
        </authorList>
    </citation>
    <scope>NUCLEOTIDE SEQUENCE</scope>
    <source>
        <strain evidence="3">CCFEE 5312</strain>
    </source>
</reference>
<accession>A0AAJ0GCB8</accession>
<dbReference type="PANTHER" id="PTHR28023">
    <property type="entry name" value="UPF0357 PROTEIN YCL012C"/>
    <property type="match status" value="1"/>
</dbReference>
<comment type="similarity">
    <text evidence="1">Belongs to the UPF0357 family.</text>
</comment>
<name>A0AAJ0GCB8_9PEZI</name>
<dbReference type="Pfam" id="PF09435">
    <property type="entry name" value="DUF2015"/>
    <property type="match status" value="1"/>
</dbReference>
<dbReference type="InterPro" id="IPR018559">
    <property type="entry name" value="DUF2015"/>
</dbReference>
<evidence type="ECO:0000313" key="3">
    <source>
        <dbReference type="EMBL" id="KAK3053741.1"/>
    </source>
</evidence>
<organism evidence="3 4">
    <name type="scientific">Extremus antarcticus</name>
    <dbReference type="NCBI Taxonomy" id="702011"/>
    <lineage>
        <taxon>Eukaryota</taxon>
        <taxon>Fungi</taxon>
        <taxon>Dikarya</taxon>
        <taxon>Ascomycota</taxon>
        <taxon>Pezizomycotina</taxon>
        <taxon>Dothideomycetes</taxon>
        <taxon>Dothideomycetidae</taxon>
        <taxon>Mycosphaerellales</taxon>
        <taxon>Extremaceae</taxon>
        <taxon>Extremus</taxon>
    </lineage>
</organism>
<comment type="caution">
    <text evidence="3">The sequence shown here is derived from an EMBL/GenBank/DDBJ whole genome shotgun (WGS) entry which is preliminary data.</text>
</comment>
<dbReference type="PANTHER" id="PTHR28023:SF1">
    <property type="entry name" value="UPF0357 PROTEIN YCL012C"/>
    <property type="match status" value="1"/>
</dbReference>
<sequence>MAYLFYTLTFLFLLAATVLYLTRNTWKPHAPPIPYITAPGSIPAPLYALYDSLTDYIDRFRYQRLPQTMTFAEDAEAGFHSTTFNLAENIEEGDSRRGLDEAGKREVHRVMQKRGVGFDEARRYVVEERFRREGIGGDGRPLDRKAVMFS</sequence>
<dbReference type="EMBL" id="JAWDJX010000014">
    <property type="protein sequence ID" value="KAK3053741.1"/>
    <property type="molecule type" value="Genomic_DNA"/>
</dbReference>
<dbReference type="Proteomes" id="UP001271007">
    <property type="component" value="Unassembled WGS sequence"/>
</dbReference>
<evidence type="ECO:0000313" key="4">
    <source>
        <dbReference type="Proteomes" id="UP001271007"/>
    </source>
</evidence>
<dbReference type="AlphaFoldDB" id="A0AAJ0GCB8"/>